<protein>
    <recommendedName>
        <fullName evidence="3">Membrane protein insertase YidC</fullName>
    </recommendedName>
    <alternativeName>
        <fullName evidence="15">Foldase YidC</fullName>
    </alternativeName>
    <alternativeName>
        <fullName evidence="14">Membrane integrase YidC</fullName>
    </alternativeName>
    <alternativeName>
        <fullName evidence="13">Membrane protein YidC</fullName>
    </alternativeName>
</protein>
<feature type="transmembrane region" description="Helical" evidence="18">
    <location>
        <begin position="31"/>
        <end position="49"/>
    </location>
</feature>
<dbReference type="NCBIfam" id="NF002899">
    <property type="entry name" value="PRK03449.1"/>
    <property type="match status" value="1"/>
</dbReference>
<evidence type="ECO:0000256" key="10">
    <source>
        <dbReference type="ARBA" id="ARBA00023186"/>
    </source>
</evidence>
<evidence type="ECO:0000256" key="13">
    <source>
        <dbReference type="ARBA" id="ARBA00031538"/>
    </source>
</evidence>
<feature type="transmembrane region" description="Helical" evidence="18">
    <location>
        <begin position="234"/>
        <end position="259"/>
    </location>
</feature>
<evidence type="ECO:0000256" key="16">
    <source>
        <dbReference type="RuleBase" id="RU003945"/>
    </source>
</evidence>
<keyword evidence="6 16" id="KW-0812">Transmembrane</keyword>
<dbReference type="GO" id="GO:0015031">
    <property type="term" value="P:protein transport"/>
    <property type="evidence" value="ECO:0007669"/>
    <property type="project" value="UniProtKB-KW"/>
</dbReference>
<dbReference type="InterPro" id="IPR047196">
    <property type="entry name" value="YidC_ALB_C"/>
</dbReference>
<dbReference type="GO" id="GO:0051205">
    <property type="term" value="P:protein insertion into membrane"/>
    <property type="evidence" value="ECO:0007669"/>
    <property type="project" value="TreeGrafter"/>
</dbReference>
<comment type="subunit">
    <text evidence="12">Interacts with the Sec translocase complex via SecD. Specifically interacts with transmembrane segments of nascent integral membrane proteins during membrane integration.</text>
</comment>
<keyword evidence="7" id="KW-0653">Protein transport</keyword>
<feature type="compositionally biased region" description="Basic and acidic residues" evidence="17">
    <location>
        <begin position="284"/>
        <end position="305"/>
    </location>
</feature>
<dbReference type="Proteomes" id="UP000325466">
    <property type="component" value="Unassembled WGS sequence"/>
</dbReference>
<dbReference type="Proteomes" id="UP001163947">
    <property type="component" value="Chromosome"/>
</dbReference>
<dbReference type="AlphaFoldDB" id="A0A059MK73"/>
<evidence type="ECO:0000256" key="17">
    <source>
        <dbReference type="SAM" id="MobiDB-lite"/>
    </source>
</evidence>
<accession>A0A059MK73</accession>
<evidence type="ECO:0000256" key="12">
    <source>
        <dbReference type="ARBA" id="ARBA00026028"/>
    </source>
</evidence>
<sequence length="372" mass="40490">MLDFIYYPVSWILWVWHNAFTALPGLEPDDGATWALSVVFLVFTLRAILYKPFVKQVRTTRQMQELQPQIKALQKKYSNDRQRQAVELQKLQKEHGFNPLMGCLPVLLQAPVFIGLFHVLRSFNRTGEGFGQLGLSPEENAQLGNYAFSPEDVQSFLSARLFGAPISAWITQPEASLVAFEPFGGIPSRLDIALVAIPLMIVAGIATHFNSRASVARQSAQAAANPQAAIMNKLALWVFPLGVIVGGPFLPIAILLYWVSNNIWTYAQQHIVFRKIDQEEEAKKQAAIARRSDNAPKPGARPDRAAKKKAPSTTGEDAVAGAADASEISLEKPAADDTSGGAGPSAPPAGGPKNVAGSKRPSGSKNSKRKRR</sequence>
<keyword evidence="22" id="KW-1185">Reference proteome</keyword>
<reference evidence="20" key="2">
    <citation type="submission" date="2019-10" db="EMBL/GenBank/DDBJ databases">
        <title>Draft genome sequence of Rhodococcus aetherivorans JCM 14343.</title>
        <authorList>
            <person name="Inoue D."/>
            <person name="Nakazawa M."/>
            <person name="Yamamoto N."/>
            <person name="Sei K."/>
            <person name="Ike M."/>
        </authorList>
    </citation>
    <scope>NUCLEOTIDE SEQUENCE</scope>
    <source>
        <strain evidence="20">JCM 14343</strain>
    </source>
</reference>
<evidence type="ECO:0000256" key="1">
    <source>
        <dbReference type="ARBA" id="ARBA00004651"/>
    </source>
</evidence>
<feature type="region of interest" description="Disordered" evidence="17">
    <location>
        <begin position="284"/>
        <end position="372"/>
    </location>
</feature>
<dbReference type="CDD" id="cd20070">
    <property type="entry name" value="5TM_YidC_Alb3"/>
    <property type="match status" value="1"/>
</dbReference>
<evidence type="ECO:0000313" key="20">
    <source>
        <dbReference type="EMBL" id="GES40144.1"/>
    </source>
</evidence>
<dbReference type="GO" id="GO:0005886">
    <property type="term" value="C:plasma membrane"/>
    <property type="evidence" value="ECO:0007669"/>
    <property type="project" value="UniProtKB-SubCell"/>
</dbReference>
<reference evidence="21" key="3">
    <citation type="submission" date="2022-09" db="EMBL/GenBank/DDBJ databases">
        <title>The genome sequence of Rhodococcus aetherivorans N1.</title>
        <authorList>
            <person name="Jiang W."/>
        </authorList>
    </citation>
    <scope>NUCLEOTIDE SEQUENCE</scope>
    <source>
        <strain evidence="21">N1</strain>
    </source>
</reference>
<dbReference type="EMBL" id="BLAH01000172">
    <property type="protein sequence ID" value="GES40144.1"/>
    <property type="molecule type" value="Genomic_DNA"/>
</dbReference>
<feature type="domain" description="Membrane insertase YidC/Oxa/ALB C-terminal" evidence="19">
    <location>
        <begin position="34"/>
        <end position="272"/>
    </location>
</feature>
<evidence type="ECO:0000256" key="2">
    <source>
        <dbReference type="ARBA" id="ARBA00010527"/>
    </source>
</evidence>
<dbReference type="NCBIfam" id="TIGR03592">
    <property type="entry name" value="yidC_oxa1_cterm"/>
    <property type="match status" value="1"/>
</dbReference>
<keyword evidence="5" id="KW-1003">Cell membrane</keyword>
<dbReference type="PANTHER" id="PTHR12428">
    <property type="entry name" value="OXA1"/>
    <property type="match status" value="1"/>
</dbReference>
<accession>N1M0M6</accession>
<dbReference type="RefSeq" id="WP_006934450.1">
    <property type="nucleotide sequence ID" value="NZ_BAAAYP010000075.1"/>
</dbReference>
<evidence type="ECO:0000259" key="19">
    <source>
        <dbReference type="Pfam" id="PF02096"/>
    </source>
</evidence>
<evidence type="ECO:0000256" key="7">
    <source>
        <dbReference type="ARBA" id="ARBA00022927"/>
    </source>
</evidence>
<evidence type="ECO:0000256" key="5">
    <source>
        <dbReference type="ARBA" id="ARBA00022475"/>
    </source>
</evidence>
<evidence type="ECO:0000256" key="15">
    <source>
        <dbReference type="ARBA" id="ARBA00033342"/>
    </source>
</evidence>
<dbReference type="GeneID" id="83619002"/>
<keyword evidence="9 18" id="KW-0472">Membrane</keyword>
<dbReference type="GO" id="GO:0032977">
    <property type="term" value="F:membrane insertase activity"/>
    <property type="evidence" value="ECO:0007669"/>
    <property type="project" value="InterPro"/>
</dbReference>
<name>A0A059MK73_9NOCA</name>
<keyword evidence="4" id="KW-0813">Transport</keyword>
<feature type="transmembrane region" description="Helical" evidence="18">
    <location>
        <begin position="192"/>
        <end position="213"/>
    </location>
</feature>
<dbReference type="KEGG" id="rav:AAT18_26685"/>
<reference evidence="20 22" key="1">
    <citation type="journal article" date="2018" name="Biodegradation">
        <title>1,4-Dioxane degradation characteristics of Rhodococcus aetherivorans JCM 14343.</title>
        <authorList>
            <person name="Inoue D."/>
            <person name="Tsunoda T."/>
            <person name="Yamamoto N."/>
            <person name="Ike M."/>
            <person name="Sei K."/>
        </authorList>
    </citation>
    <scope>NUCLEOTIDE SEQUENCE [LARGE SCALE GENOMIC DNA]</scope>
    <source>
        <strain evidence="20 22">JCM 14343</strain>
    </source>
</reference>
<organism evidence="21 23">
    <name type="scientific">Rhodococcus aetherivorans</name>
    <dbReference type="NCBI Taxonomy" id="191292"/>
    <lineage>
        <taxon>Bacteria</taxon>
        <taxon>Bacillati</taxon>
        <taxon>Actinomycetota</taxon>
        <taxon>Actinomycetes</taxon>
        <taxon>Mycobacteriales</taxon>
        <taxon>Nocardiaceae</taxon>
        <taxon>Rhodococcus</taxon>
    </lineage>
</organism>
<comment type="similarity">
    <text evidence="2">Belongs to the OXA1/ALB3/YidC family. Type 1 subfamily.</text>
</comment>
<gene>
    <name evidence="21" type="primary">yidC</name>
    <name evidence="21" type="ORF">OCS65_01250</name>
    <name evidence="20" type="ORF">RAJCM14343_5425</name>
</gene>
<keyword evidence="10" id="KW-0143">Chaperone</keyword>
<evidence type="ECO:0000313" key="21">
    <source>
        <dbReference type="EMBL" id="UYF94432.1"/>
    </source>
</evidence>
<evidence type="ECO:0000313" key="23">
    <source>
        <dbReference type="Proteomes" id="UP001163947"/>
    </source>
</evidence>
<evidence type="ECO:0000256" key="9">
    <source>
        <dbReference type="ARBA" id="ARBA00023136"/>
    </source>
</evidence>
<evidence type="ECO:0000256" key="3">
    <source>
        <dbReference type="ARBA" id="ARBA00015325"/>
    </source>
</evidence>
<proteinExistence type="inferred from homology"/>
<evidence type="ECO:0000313" key="22">
    <source>
        <dbReference type="Proteomes" id="UP000325466"/>
    </source>
</evidence>
<comment type="function">
    <text evidence="11">Required for the insertion and/or proper folding and/or complex formation of integral membrane proteins into the membrane. Involved in integration of membrane proteins that insert both dependently and independently of the Sec translocase complex, as well as at least some lipoproteins. Aids folding of multispanning membrane proteins.</text>
</comment>
<dbReference type="InterPro" id="IPR001708">
    <property type="entry name" value="YidC/ALB3/OXA1/COX18"/>
</dbReference>
<comment type="subcellular location">
    <subcellularLocation>
        <location evidence="1">Cell membrane</location>
        <topology evidence="1">Multi-pass membrane protein</topology>
    </subcellularLocation>
    <subcellularLocation>
        <location evidence="16">Membrane</location>
        <topology evidence="16">Multi-pass membrane protein</topology>
    </subcellularLocation>
</comment>
<keyword evidence="8 18" id="KW-1133">Transmembrane helix</keyword>
<evidence type="ECO:0000256" key="14">
    <source>
        <dbReference type="ARBA" id="ARBA00033245"/>
    </source>
</evidence>
<evidence type="ECO:0000256" key="8">
    <source>
        <dbReference type="ARBA" id="ARBA00022989"/>
    </source>
</evidence>
<dbReference type="InterPro" id="IPR028055">
    <property type="entry name" value="YidC/Oxa/ALB_C"/>
</dbReference>
<evidence type="ECO:0000256" key="18">
    <source>
        <dbReference type="SAM" id="Phobius"/>
    </source>
</evidence>
<dbReference type="Pfam" id="PF02096">
    <property type="entry name" value="60KD_IMP"/>
    <property type="match status" value="1"/>
</dbReference>
<evidence type="ECO:0000256" key="6">
    <source>
        <dbReference type="ARBA" id="ARBA00022692"/>
    </source>
</evidence>
<accession>A0A0F6VNK3</accession>
<dbReference type="PANTHER" id="PTHR12428:SF65">
    <property type="entry name" value="CYTOCHROME C OXIDASE ASSEMBLY PROTEIN COX18, MITOCHONDRIAL"/>
    <property type="match status" value="1"/>
</dbReference>
<evidence type="ECO:0000256" key="11">
    <source>
        <dbReference type="ARBA" id="ARBA00025034"/>
    </source>
</evidence>
<evidence type="ECO:0000256" key="4">
    <source>
        <dbReference type="ARBA" id="ARBA00022448"/>
    </source>
</evidence>
<dbReference type="EMBL" id="CP106982">
    <property type="protein sequence ID" value="UYF94432.1"/>
    <property type="molecule type" value="Genomic_DNA"/>
</dbReference>